<dbReference type="Gene3D" id="2.60.120.620">
    <property type="entry name" value="q2cbj1_9rhob like domain"/>
    <property type="match status" value="1"/>
</dbReference>
<keyword evidence="2" id="KW-0812">Transmembrane</keyword>
<accession>A0A9W9C6M6</accession>
<dbReference type="RefSeq" id="XP_056065722.1">
    <property type="nucleotide sequence ID" value="XM_056220419.1"/>
</dbReference>
<dbReference type="EMBL" id="JAPEUX010000009">
    <property type="protein sequence ID" value="KAJ4345558.1"/>
    <property type="molecule type" value="Genomic_DNA"/>
</dbReference>
<keyword evidence="2" id="KW-1133">Transmembrane helix</keyword>
<name>A0A9W9C6M6_9PLEO</name>
<protein>
    <submittedName>
        <fullName evidence="3">Uncharacterized protein</fullName>
    </submittedName>
</protein>
<feature type="compositionally biased region" description="Polar residues" evidence="1">
    <location>
        <begin position="152"/>
        <end position="162"/>
    </location>
</feature>
<gene>
    <name evidence="3" type="ORF">N0V89_011691</name>
</gene>
<dbReference type="Proteomes" id="UP001140513">
    <property type="component" value="Unassembled WGS sequence"/>
</dbReference>
<evidence type="ECO:0000256" key="1">
    <source>
        <dbReference type="SAM" id="MobiDB-lite"/>
    </source>
</evidence>
<reference evidence="3" key="1">
    <citation type="submission" date="2022-10" db="EMBL/GenBank/DDBJ databases">
        <title>Tapping the CABI collections for fungal endophytes: first genome assemblies for Collariella, Neodidymelliopsis, Ascochyta clinopodiicola, Didymella pomorum, Didymosphaeria variabile, Neocosmospora piperis and Neocucurbitaria cava.</title>
        <authorList>
            <person name="Hill R."/>
        </authorList>
    </citation>
    <scope>NUCLEOTIDE SEQUENCE</scope>
    <source>
        <strain evidence="3">IMI 356815</strain>
    </source>
</reference>
<keyword evidence="4" id="KW-1185">Reference proteome</keyword>
<evidence type="ECO:0000313" key="3">
    <source>
        <dbReference type="EMBL" id="KAJ4345558.1"/>
    </source>
</evidence>
<organism evidence="3 4">
    <name type="scientific">Didymosphaeria variabile</name>
    <dbReference type="NCBI Taxonomy" id="1932322"/>
    <lineage>
        <taxon>Eukaryota</taxon>
        <taxon>Fungi</taxon>
        <taxon>Dikarya</taxon>
        <taxon>Ascomycota</taxon>
        <taxon>Pezizomycotina</taxon>
        <taxon>Dothideomycetes</taxon>
        <taxon>Pleosporomycetidae</taxon>
        <taxon>Pleosporales</taxon>
        <taxon>Massarineae</taxon>
        <taxon>Didymosphaeriaceae</taxon>
        <taxon>Didymosphaeria</taxon>
    </lineage>
</organism>
<keyword evidence="2" id="KW-0472">Membrane</keyword>
<dbReference type="AlphaFoldDB" id="A0A9W9C6M6"/>
<proteinExistence type="predicted"/>
<dbReference type="GeneID" id="80915221"/>
<evidence type="ECO:0000256" key="2">
    <source>
        <dbReference type="SAM" id="Phobius"/>
    </source>
</evidence>
<evidence type="ECO:0000313" key="4">
    <source>
        <dbReference type="Proteomes" id="UP001140513"/>
    </source>
</evidence>
<comment type="caution">
    <text evidence="3">The sequence shown here is derived from an EMBL/GenBank/DDBJ whole genome shotgun (WGS) entry which is preliminary data.</text>
</comment>
<sequence>MAKDASPPARKANRTGKFELVSSHLNPDQVVPNIFSQSSAQFIALSTILLTAPLLLQVVYSTYFVRYLPTFPALLHTTPPFPHSQDVPIDPSSPLLLDACRTHSYTTQIVSLDPLMLYINNFTSAAEAEALIKLGSEDFEDSFISRTGGGTQKVSGRTSQSAPLDLDHPLVSCSTSPLPSPLTHSS</sequence>
<dbReference type="OrthoDB" id="420380at2759"/>
<feature type="compositionally biased region" description="Low complexity" evidence="1">
    <location>
        <begin position="169"/>
        <end position="186"/>
    </location>
</feature>
<feature type="region of interest" description="Disordered" evidence="1">
    <location>
        <begin position="146"/>
        <end position="186"/>
    </location>
</feature>
<feature type="transmembrane region" description="Helical" evidence="2">
    <location>
        <begin position="42"/>
        <end position="65"/>
    </location>
</feature>